<dbReference type="Proteomes" id="UP000184330">
    <property type="component" value="Unassembled WGS sequence"/>
</dbReference>
<protein>
    <recommendedName>
        <fullName evidence="3">GATA-type domain-containing protein</fullName>
    </recommendedName>
</protein>
<sequence length="202" mass="22201">MIAEESPGKEHLRCAQFLHLPVRVFIAASGAFDPLVEEASASSLNYEESMIPSFKEYKEARVAVDQPNWESRGISGFGDYLKHLFEDHGGDLYHIENGVAETDPKADFNSNSATKNSSQTSDEAASSDTCAKCLEKTILTWRKDSSGRPLCDTCGAQLDIEAAEEQTRNVKGKRIRLSFKDNNGIIIDGADEMAVSTHHETS</sequence>
<organism evidence="4 5">
    <name type="scientific">Phialocephala subalpina</name>
    <dbReference type="NCBI Taxonomy" id="576137"/>
    <lineage>
        <taxon>Eukaryota</taxon>
        <taxon>Fungi</taxon>
        <taxon>Dikarya</taxon>
        <taxon>Ascomycota</taxon>
        <taxon>Pezizomycotina</taxon>
        <taxon>Leotiomycetes</taxon>
        <taxon>Helotiales</taxon>
        <taxon>Mollisiaceae</taxon>
        <taxon>Phialocephala</taxon>
        <taxon>Phialocephala fortinii species complex</taxon>
    </lineage>
</organism>
<reference evidence="4 5" key="1">
    <citation type="submission" date="2016-03" db="EMBL/GenBank/DDBJ databases">
        <authorList>
            <person name="Ploux O."/>
        </authorList>
    </citation>
    <scope>NUCLEOTIDE SEQUENCE [LARGE SCALE GENOMIC DNA]</scope>
    <source>
        <strain evidence="4 5">UAMH 11012</strain>
    </source>
</reference>
<dbReference type="GO" id="GO:0008270">
    <property type="term" value="F:zinc ion binding"/>
    <property type="evidence" value="ECO:0007669"/>
    <property type="project" value="UniProtKB-KW"/>
</dbReference>
<gene>
    <name evidence="4" type="ORF">PAC_05038</name>
</gene>
<dbReference type="AlphaFoldDB" id="A0A1L7WQX1"/>
<dbReference type="EMBL" id="FJOG01000006">
    <property type="protein sequence ID" value="CZR55152.1"/>
    <property type="molecule type" value="Genomic_DNA"/>
</dbReference>
<keyword evidence="1" id="KW-0862">Zinc</keyword>
<dbReference type="Gene3D" id="3.30.50.10">
    <property type="entry name" value="Erythroid Transcription Factor GATA-1, subunit A"/>
    <property type="match status" value="1"/>
</dbReference>
<evidence type="ECO:0000259" key="3">
    <source>
        <dbReference type="PROSITE" id="PS50114"/>
    </source>
</evidence>
<evidence type="ECO:0000313" key="4">
    <source>
        <dbReference type="EMBL" id="CZR55152.1"/>
    </source>
</evidence>
<keyword evidence="5" id="KW-1185">Reference proteome</keyword>
<proteinExistence type="predicted"/>
<feature type="compositionally biased region" description="Polar residues" evidence="2">
    <location>
        <begin position="108"/>
        <end position="126"/>
    </location>
</feature>
<evidence type="ECO:0000256" key="2">
    <source>
        <dbReference type="SAM" id="MobiDB-lite"/>
    </source>
</evidence>
<dbReference type="GO" id="GO:0043565">
    <property type="term" value="F:sequence-specific DNA binding"/>
    <property type="evidence" value="ECO:0007669"/>
    <property type="project" value="InterPro"/>
</dbReference>
<dbReference type="OrthoDB" id="3502879at2759"/>
<dbReference type="PROSITE" id="PS50114">
    <property type="entry name" value="GATA_ZN_FINGER_2"/>
    <property type="match status" value="1"/>
</dbReference>
<feature type="region of interest" description="Disordered" evidence="2">
    <location>
        <begin position="103"/>
        <end position="126"/>
    </location>
</feature>
<name>A0A1L7WQX1_9HELO</name>
<dbReference type="InterPro" id="IPR000679">
    <property type="entry name" value="Znf_GATA"/>
</dbReference>
<evidence type="ECO:0000256" key="1">
    <source>
        <dbReference type="PROSITE-ProRule" id="PRU00094"/>
    </source>
</evidence>
<keyword evidence="1" id="KW-0479">Metal-binding</keyword>
<dbReference type="InterPro" id="IPR013088">
    <property type="entry name" value="Znf_NHR/GATA"/>
</dbReference>
<dbReference type="GO" id="GO:0006355">
    <property type="term" value="P:regulation of DNA-templated transcription"/>
    <property type="evidence" value="ECO:0007669"/>
    <property type="project" value="InterPro"/>
</dbReference>
<feature type="domain" description="GATA-type" evidence="3">
    <location>
        <begin position="124"/>
        <end position="155"/>
    </location>
</feature>
<evidence type="ECO:0000313" key="5">
    <source>
        <dbReference type="Proteomes" id="UP000184330"/>
    </source>
</evidence>
<keyword evidence="1" id="KW-0863">Zinc-finger</keyword>
<accession>A0A1L7WQX1</accession>